<evidence type="ECO:0000313" key="3">
    <source>
        <dbReference type="EMBL" id="PJO74203.1"/>
    </source>
</evidence>
<dbReference type="InterPro" id="IPR002347">
    <property type="entry name" value="SDR_fam"/>
</dbReference>
<sequence>MSKGTAVITGAANGIGQAYAQRLAADGFDIAVADVVDAAATRQLVAAEGRKFFSAIVDVTSPESTQKFATEVAANMPPVAALVNNAGIYPWKSFEDTDYETWKKVISVNLDGAFLMSKAFVPVMKNNHFGRIVNVASTTFWLNATEMTAYIASKGGVIGFTRALASEVGAFGINVNAIAPGLTNTKTMHGINADIFEYLPKQQAIPRMIEPQDIVGVVSFLCSTDSGFVTGQTIAADGGQVRI</sequence>
<dbReference type="SUPFAM" id="SSF51735">
    <property type="entry name" value="NAD(P)-binding Rossmann-fold domains"/>
    <property type="match status" value="1"/>
</dbReference>
<dbReference type="RefSeq" id="WP_100535622.1">
    <property type="nucleotide sequence ID" value="NZ_CBDBYO010000047.1"/>
</dbReference>
<dbReference type="GeneID" id="97176371"/>
<dbReference type="PANTHER" id="PTHR42879:SF2">
    <property type="entry name" value="3-OXOACYL-[ACYL-CARRIER-PROTEIN] REDUCTASE FABG"/>
    <property type="match status" value="1"/>
</dbReference>
<dbReference type="PRINTS" id="PR00081">
    <property type="entry name" value="GDHRDH"/>
</dbReference>
<dbReference type="Proteomes" id="UP000243446">
    <property type="component" value="Unassembled WGS sequence"/>
</dbReference>
<dbReference type="EMBL" id="PHRG01000018">
    <property type="protein sequence ID" value="PJO74203.1"/>
    <property type="molecule type" value="Genomic_DNA"/>
</dbReference>
<dbReference type="InterPro" id="IPR036291">
    <property type="entry name" value="NAD(P)-bd_dom_sf"/>
</dbReference>
<feature type="domain" description="Ketoreductase" evidence="2">
    <location>
        <begin position="4"/>
        <end position="181"/>
    </location>
</feature>
<dbReference type="Gene3D" id="3.40.50.720">
    <property type="entry name" value="NAD(P)-binding Rossmann-like Domain"/>
    <property type="match status" value="1"/>
</dbReference>
<dbReference type="InterPro" id="IPR050259">
    <property type="entry name" value="SDR"/>
</dbReference>
<name>A0A2H9YNJ5_9GAMM</name>
<evidence type="ECO:0000256" key="1">
    <source>
        <dbReference type="ARBA" id="ARBA00006484"/>
    </source>
</evidence>
<accession>A0A2H9YNJ5</accession>
<dbReference type="SMART" id="SM00822">
    <property type="entry name" value="PKS_KR"/>
    <property type="match status" value="1"/>
</dbReference>
<dbReference type="CDD" id="cd05233">
    <property type="entry name" value="SDR_c"/>
    <property type="match status" value="1"/>
</dbReference>
<proteinExistence type="inferred from homology"/>
<organism evidence="3 4">
    <name type="scientific">Acinetobacter pseudolwoffii</name>
    <dbReference type="NCBI Taxonomy" id="2053287"/>
    <lineage>
        <taxon>Bacteria</taxon>
        <taxon>Pseudomonadati</taxon>
        <taxon>Pseudomonadota</taxon>
        <taxon>Gammaproteobacteria</taxon>
        <taxon>Moraxellales</taxon>
        <taxon>Moraxellaceae</taxon>
        <taxon>Acinetobacter</taxon>
    </lineage>
</organism>
<reference evidence="3 4" key="1">
    <citation type="submission" date="2017-11" db="EMBL/GenBank/DDBJ databases">
        <title>Revising the taxonomy of the Acinetobacter lwoffii group: the description of Acinetobacter pseudolwoffii sp. nov. and emended description of Acinetobacter lwoffii.</title>
        <authorList>
            <person name="Nemec A."/>
            <person name="Radolfova-Krizova L."/>
        </authorList>
    </citation>
    <scope>NUCLEOTIDE SEQUENCE [LARGE SCALE GENOMIC DNA]</scope>
    <source>
        <strain evidence="3 4">ANC 5044</strain>
    </source>
</reference>
<dbReference type="Pfam" id="PF13561">
    <property type="entry name" value="adh_short_C2"/>
    <property type="match status" value="1"/>
</dbReference>
<comment type="caution">
    <text evidence="3">The sequence shown here is derived from an EMBL/GenBank/DDBJ whole genome shotgun (WGS) entry which is preliminary data.</text>
</comment>
<gene>
    <name evidence="3" type="ORF">CWI32_14635</name>
</gene>
<dbReference type="AlphaFoldDB" id="A0A2H9YNJ5"/>
<protein>
    <submittedName>
        <fullName evidence="3">Acetoacetyl-CoA reductase</fullName>
    </submittedName>
</protein>
<dbReference type="PANTHER" id="PTHR42879">
    <property type="entry name" value="3-OXOACYL-(ACYL-CARRIER-PROTEIN) REDUCTASE"/>
    <property type="match status" value="1"/>
</dbReference>
<dbReference type="InterPro" id="IPR057326">
    <property type="entry name" value="KR_dom"/>
</dbReference>
<evidence type="ECO:0000259" key="2">
    <source>
        <dbReference type="SMART" id="SM00822"/>
    </source>
</evidence>
<comment type="similarity">
    <text evidence="1">Belongs to the short-chain dehydrogenases/reductases (SDR) family.</text>
</comment>
<dbReference type="PRINTS" id="PR00080">
    <property type="entry name" value="SDRFAMILY"/>
</dbReference>
<evidence type="ECO:0000313" key="4">
    <source>
        <dbReference type="Proteomes" id="UP000243446"/>
    </source>
</evidence>
<dbReference type="FunFam" id="3.40.50.720:FF:000084">
    <property type="entry name" value="Short-chain dehydrogenase reductase"/>
    <property type="match status" value="1"/>
</dbReference>